<dbReference type="InterPro" id="IPR050595">
    <property type="entry name" value="Bact_response_regulator"/>
</dbReference>
<evidence type="ECO:0000259" key="3">
    <source>
        <dbReference type="PROSITE" id="PS50110"/>
    </source>
</evidence>
<dbReference type="GO" id="GO:0000160">
    <property type="term" value="P:phosphorelay signal transduction system"/>
    <property type="evidence" value="ECO:0007669"/>
    <property type="project" value="InterPro"/>
</dbReference>
<sequence>MRKILVIDNDAYSLLLISDFLALNNFQVLTADNSRSGLQLARGEQPDLIICELELPEQNGYEILRQLRDEPITASIPIWFLSFEADMATRRRALQQGADGYFHKPVNLNELLLAINNLLSE</sequence>
<gene>
    <name evidence="4" type="ORF">DSM107010_15640</name>
</gene>
<evidence type="ECO:0000313" key="5">
    <source>
        <dbReference type="Proteomes" id="UP000282574"/>
    </source>
</evidence>
<feature type="domain" description="Response regulatory" evidence="3">
    <location>
        <begin position="3"/>
        <end position="119"/>
    </location>
</feature>
<reference evidence="4 5" key="1">
    <citation type="journal article" date="2019" name="Genome Biol. Evol.">
        <title>Day and night: Metabolic profiles and evolutionary relationships of six axenic non-marine cyanobacteria.</title>
        <authorList>
            <person name="Will S.E."/>
            <person name="Henke P."/>
            <person name="Boedeker C."/>
            <person name="Huang S."/>
            <person name="Brinkmann H."/>
            <person name="Rohde M."/>
            <person name="Jarek M."/>
            <person name="Friedl T."/>
            <person name="Seufert S."/>
            <person name="Schumacher M."/>
            <person name="Overmann J."/>
            <person name="Neumann-Schaal M."/>
            <person name="Petersen J."/>
        </authorList>
    </citation>
    <scope>NUCLEOTIDE SEQUENCE [LARGE SCALE GENOMIC DNA]</scope>
    <source>
        <strain evidence="4 5">SAG 39.79</strain>
    </source>
</reference>
<dbReference type="RefSeq" id="WP_015155466.1">
    <property type="nucleotide sequence ID" value="NZ_JAVKZF010000001.1"/>
</dbReference>
<dbReference type="PANTHER" id="PTHR44591:SF23">
    <property type="entry name" value="CHEY SUBFAMILY"/>
    <property type="match status" value="1"/>
</dbReference>
<dbReference type="PROSITE" id="PS50110">
    <property type="entry name" value="RESPONSE_REGULATORY"/>
    <property type="match status" value="1"/>
</dbReference>
<dbReference type="CDD" id="cd00156">
    <property type="entry name" value="REC"/>
    <property type="match status" value="1"/>
</dbReference>
<dbReference type="Gene3D" id="3.40.50.2300">
    <property type="match status" value="1"/>
</dbReference>
<dbReference type="Pfam" id="PF00072">
    <property type="entry name" value="Response_reg"/>
    <property type="match status" value="1"/>
</dbReference>
<dbReference type="PANTHER" id="PTHR44591">
    <property type="entry name" value="STRESS RESPONSE REGULATOR PROTEIN 1"/>
    <property type="match status" value="1"/>
</dbReference>
<dbReference type="EMBL" id="RSCK01000009">
    <property type="protein sequence ID" value="RUT13008.1"/>
    <property type="molecule type" value="Genomic_DNA"/>
</dbReference>
<accession>A0AB37UNK5</accession>
<evidence type="ECO:0000256" key="2">
    <source>
        <dbReference type="PROSITE-ProRule" id="PRU00169"/>
    </source>
</evidence>
<keyword evidence="1" id="KW-0597">Phosphoprotein</keyword>
<proteinExistence type="predicted"/>
<protein>
    <recommendedName>
        <fullName evidence="3">Response regulatory domain-containing protein</fullName>
    </recommendedName>
</protein>
<dbReference type="InterPro" id="IPR011006">
    <property type="entry name" value="CheY-like_superfamily"/>
</dbReference>
<dbReference type="InterPro" id="IPR001789">
    <property type="entry name" value="Sig_transdc_resp-reg_receiver"/>
</dbReference>
<dbReference type="SUPFAM" id="SSF52172">
    <property type="entry name" value="CheY-like"/>
    <property type="match status" value="1"/>
</dbReference>
<organism evidence="4 5">
    <name type="scientific">Chroococcidiopsis cubana SAG 39.79</name>
    <dbReference type="NCBI Taxonomy" id="388085"/>
    <lineage>
        <taxon>Bacteria</taxon>
        <taxon>Bacillati</taxon>
        <taxon>Cyanobacteriota</taxon>
        <taxon>Cyanophyceae</taxon>
        <taxon>Chroococcidiopsidales</taxon>
        <taxon>Chroococcidiopsidaceae</taxon>
        <taxon>Chroococcidiopsis</taxon>
    </lineage>
</organism>
<name>A0AB37UNK5_9CYAN</name>
<dbReference type="AlphaFoldDB" id="A0AB37UNK5"/>
<evidence type="ECO:0000313" key="4">
    <source>
        <dbReference type="EMBL" id="RUT13008.1"/>
    </source>
</evidence>
<comment type="caution">
    <text evidence="2">Lacks conserved residue(s) required for the propagation of feature annotation.</text>
</comment>
<dbReference type="SMART" id="SM00448">
    <property type="entry name" value="REC"/>
    <property type="match status" value="1"/>
</dbReference>
<evidence type="ECO:0000256" key="1">
    <source>
        <dbReference type="ARBA" id="ARBA00022553"/>
    </source>
</evidence>
<dbReference type="Proteomes" id="UP000282574">
    <property type="component" value="Unassembled WGS sequence"/>
</dbReference>
<comment type="caution">
    <text evidence="4">The sequence shown here is derived from an EMBL/GenBank/DDBJ whole genome shotgun (WGS) entry which is preliminary data.</text>
</comment>
<keyword evidence="5" id="KW-1185">Reference proteome</keyword>